<accession>A0A510E529</accession>
<evidence type="ECO:0000313" key="1">
    <source>
        <dbReference type="EMBL" id="BBG27645.1"/>
    </source>
</evidence>
<name>A0A510E529_9CREN</name>
<gene>
    <name evidence="1" type="ORF">IC007_2199</name>
</gene>
<sequence>MTCEKWIFRLLVKEEMDRIDFIKWLKKNFPTQNF</sequence>
<proteinExistence type="predicted"/>
<evidence type="ECO:0000313" key="2">
    <source>
        <dbReference type="Proteomes" id="UP000325030"/>
    </source>
</evidence>
<reference evidence="2" key="1">
    <citation type="submission" date="2018-09" db="EMBL/GenBank/DDBJ databases">
        <title>Complete Genome Sequencing of Sulfolobus sp. JCM 16834.</title>
        <authorList>
            <person name="Kato S."/>
            <person name="Itoh T."/>
            <person name="Ohkuma M."/>
        </authorList>
    </citation>
    <scope>NUCLEOTIDE SEQUENCE [LARGE SCALE GENOMIC DNA]</scope>
    <source>
        <strain evidence="2">IC-007</strain>
    </source>
</reference>
<organism evidence="1 2">
    <name type="scientific">Sulfuracidifex tepidarius</name>
    <dbReference type="NCBI Taxonomy" id="1294262"/>
    <lineage>
        <taxon>Archaea</taxon>
        <taxon>Thermoproteota</taxon>
        <taxon>Thermoprotei</taxon>
        <taxon>Sulfolobales</taxon>
        <taxon>Sulfolobaceae</taxon>
        <taxon>Sulfuracidifex</taxon>
    </lineage>
</organism>
<dbReference type="Proteomes" id="UP000325030">
    <property type="component" value="Chromosome"/>
</dbReference>
<dbReference type="EMBL" id="AP018930">
    <property type="protein sequence ID" value="BBG27645.1"/>
    <property type="molecule type" value="Genomic_DNA"/>
</dbReference>
<dbReference type="AlphaFoldDB" id="A0A510E529"/>
<protein>
    <submittedName>
        <fullName evidence="1">Uncharacterized protein</fullName>
    </submittedName>
</protein>